<name>A0A226C0W8_9FIRM</name>
<feature type="transmembrane region" description="Helical" evidence="1">
    <location>
        <begin position="245"/>
        <end position="270"/>
    </location>
</feature>
<evidence type="ECO:0000313" key="2">
    <source>
        <dbReference type="EMBL" id="OWZ84027.1"/>
    </source>
</evidence>
<dbReference type="Pfam" id="PF09546">
    <property type="entry name" value="Spore_III_AE"/>
    <property type="match status" value="1"/>
</dbReference>
<proteinExistence type="predicted"/>
<feature type="transmembrane region" description="Helical" evidence="1">
    <location>
        <begin position="200"/>
        <end position="225"/>
    </location>
</feature>
<comment type="caution">
    <text evidence="2">The sequence shown here is derived from an EMBL/GenBank/DDBJ whole genome shotgun (WGS) entry which is preliminary data.</text>
</comment>
<dbReference type="OrthoDB" id="1706761at2"/>
<reference evidence="2 3" key="1">
    <citation type="submission" date="2017-06" db="EMBL/GenBank/DDBJ databases">
        <title>Draft Genome Sequence of Natranaerobius trueperi halophilic, alkalithermophilic bacteria from soda lakes.</title>
        <authorList>
            <person name="Zhao B."/>
        </authorList>
    </citation>
    <scope>NUCLEOTIDE SEQUENCE [LARGE SCALE GENOMIC DNA]</scope>
    <source>
        <strain evidence="2 3">DSM 18760</strain>
    </source>
</reference>
<dbReference type="EMBL" id="NIQC01000009">
    <property type="protein sequence ID" value="OWZ84027.1"/>
    <property type="molecule type" value="Genomic_DNA"/>
</dbReference>
<feature type="transmembrane region" description="Helical" evidence="1">
    <location>
        <begin position="106"/>
        <end position="127"/>
    </location>
</feature>
<keyword evidence="3" id="KW-1185">Reference proteome</keyword>
<feature type="transmembrane region" description="Helical" evidence="1">
    <location>
        <begin position="170"/>
        <end position="193"/>
    </location>
</feature>
<keyword evidence="1" id="KW-1133">Transmembrane helix</keyword>
<sequence>MKFMKKLVVILLLLIYLIIPSTVYGEEITDEKLDEDLNEILDQPEIKEMEKQWNQLNQEMDAYIPDLTFRDLFYLIRGDDGDISLAQLFSGLLRFFLHEVVVNFQLLGKVILLTVVAVLLTTLQNAFANENVAKLAHTVIYMSIVVIALQSFYLAIQIGRETVDNMVDIILALIPLLLTLMASMGAVTSVAIFHPITIFLINTFSTLISNVILPLLLFSAVLNVISHINPKFKVSSLADLFQNVSITAIGFFLTIFIGIMGLQGVGGAVADGISIRAAKFLTGSFIPVIGKALSDAVETVMGASLVLTNSVTMAGAVILFFITIFPALKILALVFIYKLAASLMEPLGETTIPDSLNTMSKSLTLVFAGVATVSVMFFIAMATIIGATNISMMIRG</sequence>
<dbReference type="Proteomes" id="UP000214588">
    <property type="component" value="Unassembled WGS sequence"/>
</dbReference>
<evidence type="ECO:0000313" key="3">
    <source>
        <dbReference type="Proteomes" id="UP000214588"/>
    </source>
</evidence>
<keyword evidence="1" id="KW-0472">Membrane</keyword>
<dbReference type="NCBIfam" id="TIGR02829">
    <property type="entry name" value="spore_III_AE"/>
    <property type="match status" value="1"/>
</dbReference>
<accession>A0A226C0W8</accession>
<protein>
    <submittedName>
        <fullName evidence="2">Stage III sporulation protein AE</fullName>
    </submittedName>
</protein>
<dbReference type="InterPro" id="IPR014194">
    <property type="entry name" value="Spore_III_AE"/>
</dbReference>
<feature type="transmembrane region" description="Helical" evidence="1">
    <location>
        <begin position="139"/>
        <end position="158"/>
    </location>
</feature>
<keyword evidence="1" id="KW-0812">Transmembrane</keyword>
<organism evidence="2 3">
    <name type="scientific">Natranaerobius trueperi</name>
    <dbReference type="NCBI Taxonomy" id="759412"/>
    <lineage>
        <taxon>Bacteria</taxon>
        <taxon>Bacillati</taxon>
        <taxon>Bacillota</taxon>
        <taxon>Clostridia</taxon>
        <taxon>Natranaerobiales</taxon>
        <taxon>Natranaerobiaceae</taxon>
        <taxon>Natranaerobius</taxon>
    </lineage>
</organism>
<feature type="transmembrane region" description="Helical" evidence="1">
    <location>
        <begin position="363"/>
        <end position="387"/>
    </location>
</feature>
<evidence type="ECO:0000256" key="1">
    <source>
        <dbReference type="SAM" id="Phobius"/>
    </source>
</evidence>
<gene>
    <name evidence="2" type="primary">spoIIIAE</name>
    <name evidence="2" type="ORF">CDO51_05570</name>
</gene>
<feature type="transmembrane region" description="Helical" evidence="1">
    <location>
        <begin position="311"/>
        <end position="337"/>
    </location>
</feature>
<dbReference type="AlphaFoldDB" id="A0A226C0W8"/>